<dbReference type="AlphaFoldDB" id="Q1UZY8"/>
<proteinExistence type="predicted"/>
<gene>
    <name evidence="1" type="ORF">PU1002_06946</name>
</gene>
<dbReference type="RefSeq" id="WP_006998027.1">
    <property type="nucleotide sequence ID" value="NZ_CH724130.1"/>
</dbReference>
<dbReference type="Gene3D" id="3.30.70.2400">
    <property type="entry name" value="Uncharacterised protein PF13773, DUF4170"/>
    <property type="match status" value="1"/>
</dbReference>
<sequence length="65" mass="7594">MKNFYVVAGIHKDPNKIETIIKDTEKKFGPFEEIEANNLAKSLIQKNIDDFYHRAWVVKSNNLTK</sequence>
<organism evidence="1 2">
    <name type="scientific">Pelagibacter ubique (strain HTCC1002)</name>
    <dbReference type="NCBI Taxonomy" id="314261"/>
    <lineage>
        <taxon>Bacteria</taxon>
        <taxon>Pseudomonadati</taxon>
        <taxon>Pseudomonadota</taxon>
        <taxon>Alphaproteobacteria</taxon>
        <taxon>Candidatus Pelagibacterales</taxon>
        <taxon>Candidatus Pelagibacteraceae</taxon>
        <taxon>Candidatus Pelagibacter</taxon>
    </lineage>
</organism>
<evidence type="ECO:0000313" key="2">
    <source>
        <dbReference type="Proteomes" id="UP000005306"/>
    </source>
</evidence>
<reference evidence="1 2" key="1">
    <citation type="submission" date="2006-04" db="EMBL/GenBank/DDBJ databases">
        <authorList>
            <person name="Giovannoni S.J."/>
            <person name="Cho J.-C."/>
            <person name="Ferriera S."/>
            <person name="Johnson J."/>
            <person name="Kravitz S."/>
            <person name="Halpern A."/>
            <person name="Remington K."/>
            <person name="Beeson K."/>
            <person name="Tran B."/>
            <person name="Rogers Y.-H."/>
            <person name="Friedman R."/>
            <person name="Venter J.C."/>
        </authorList>
    </citation>
    <scope>NUCLEOTIDE SEQUENCE [LARGE SCALE GENOMIC DNA]</scope>
    <source>
        <strain evidence="1 2">HTCC1002</strain>
    </source>
</reference>
<dbReference type="Proteomes" id="UP000005306">
    <property type="component" value="Unassembled WGS sequence"/>
</dbReference>
<accession>Q1UZY8</accession>
<evidence type="ECO:0000313" key="1">
    <source>
        <dbReference type="EMBL" id="EAS85440.1"/>
    </source>
</evidence>
<name>Q1UZY8_PELU1</name>
<dbReference type="EMBL" id="AAPV01000001">
    <property type="protein sequence ID" value="EAS85440.1"/>
    <property type="molecule type" value="Genomic_DNA"/>
</dbReference>
<protein>
    <submittedName>
        <fullName evidence="1">Uncharacterized protein</fullName>
    </submittedName>
</protein>
<comment type="caution">
    <text evidence="1">The sequence shown here is derived from an EMBL/GenBank/DDBJ whole genome shotgun (WGS) entry which is preliminary data.</text>
</comment>
<dbReference type="HOGENOM" id="CLU_2918604_0_0_5"/>